<sequence length="419" mass="46051">MGLKKTQIQTREGDLDGEALIDSSSEAPKDHYRVAYVVFFTLGAGFLLPWNAFITAVDYFAYLYPGQPVDRVFAVAYMLTCLLFLGLIILWAHKSATSSRVNAGIALFLLSLLVVPVMDFAYIKGRVGIYEGFYVTVAAVVLSGIGDALVQGGIVGAAGELPEEYMQATMAGTAASGVLVSVMRIITKSIYPQDAHGLRRSANLYFTVSIIIMAICLVCYNIAERLPVVRYYKDLKAQALSEEENEKGSLSGAHWRSTLWDIFGRIKWLGFGIVFIYIVTLSIFPGYITEDVHSVVLKDWYPIILITAYNVFDLIGKVLPSVYLLENAGVAVAACIARLLFYPLFLGCLHGPRFFRTEIPVTMLTCLLGLTNGYFTTVLMIMAPKTVPIQHSETAGIVAVLFLIIGLAIGSIVAWFWVI</sequence>
<evidence type="ECO:0000256" key="3">
    <source>
        <dbReference type="ARBA" id="ARBA00022448"/>
    </source>
</evidence>
<evidence type="ECO:0000256" key="1">
    <source>
        <dbReference type="ARBA" id="ARBA00004141"/>
    </source>
</evidence>
<keyword evidence="6 7" id="KW-0472">Membrane</keyword>
<feature type="transmembrane region" description="Helical" evidence="7">
    <location>
        <begin position="329"/>
        <end position="349"/>
    </location>
</feature>
<comment type="similarity">
    <text evidence="2">Belongs to the SLC29A/ENT transporter (TC 2.A.57) family.</text>
</comment>
<keyword evidence="4 7" id="KW-0812">Transmembrane</keyword>
<evidence type="ECO:0000256" key="5">
    <source>
        <dbReference type="ARBA" id="ARBA00022989"/>
    </source>
</evidence>
<dbReference type="GO" id="GO:0005337">
    <property type="term" value="F:nucleoside transmembrane transporter activity"/>
    <property type="evidence" value="ECO:0007669"/>
    <property type="project" value="InterPro"/>
</dbReference>
<evidence type="ECO:0000313" key="8">
    <source>
        <dbReference type="EMBL" id="KAK1310960.1"/>
    </source>
</evidence>
<dbReference type="SUPFAM" id="SSF103473">
    <property type="entry name" value="MFS general substrate transporter"/>
    <property type="match status" value="1"/>
</dbReference>
<dbReference type="PIRSF" id="PIRSF016379">
    <property type="entry name" value="ENT"/>
    <property type="match status" value="1"/>
</dbReference>
<dbReference type="EMBL" id="JAUJYO010000008">
    <property type="protein sequence ID" value="KAK1310960.1"/>
    <property type="molecule type" value="Genomic_DNA"/>
</dbReference>
<reference evidence="8" key="1">
    <citation type="journal article" date="2023" name="Nat. Commun.">
        <title>Diploid and tetraploid genomes of Acorus and the evolution of monocots.</title>
        <authorList>
            <person name="Ma L."/>
            <person name="Liu K.W."/>
            <person name="Li Z."/>
            <person name="Hsiao Y.Y."/>
            <person name="Qi Y."/>
            <person name="Fu T."/>
            <person name="Tang G.D."/>
            <person name="Zhang D."/>
            <person name="Sun W.H."/>
            <person name="Liu D.K."/>
            <person name="Li Y."/>
            <person name="Chen G.Z."/>
            <person name="Liu X.D."/>
            <person name="Liao X.Y."/>
            <person name="Jiang Y.T."/>
            <person name="Yu X."/>
            <person name="Hao Y."/>
            <person name="Huang J."/>
            <person name="Zhao X.W."/>
            <person name="Ke S."/>
            <person name="Chen Y.Y."/>
            <person name="Wu W.L."/>
            <person name="Hsu J.L."/>
            <person name="Lin Y.F."/>
            <person name="Huang M.D."/>
            <person name="Li C.Y."/>
            <person name="Huang L."/>
            <person name="Wang Z.W."/>
            <person name="Zhao X."/>
            <person name="Zhong W.Y."/>
            <person name="Peng D.H."/>
            <person name="Ahmad S."/>
            <person name="Lan S."/>
            <person name="Zhang J.S."/>
            <person name="Tsai W.C."/>
            <person name="Van de Peer Y."/>
            <person name="Liu Z.J."/>
        </authorList>
    </citation>
    <scope>NUCLEOTIDE SEQUENCE</scope>
    <source>
        <strain evidence="8">CP</strain>
    </source>
</reference>
<dbReference type="InterPro" id="IPR036259">
    <property type="entry name" value="MFS_trans_sf"/>
</dbReference>
<feature type="transmembrane region" description="Helical" evidence="7">
    <location>
        <begin position="104"/>
        <end position="122"/>
    </location>
</feature>
<dbReference type="Proteomes" id="UP001180020">
    <property type="component" value="Unassembled WGS sequence"/>
</dbReference>
<dbReference type="AlphaFoldDB" id="A0AAV9EBU6"/>
<evidence type="ECO:0000313" key="9">
    <source>
        <dbReference type="Proteomes" id="UP001180020"/>
    </source>
</evidence>
<organism evidence="8 9">
    <name type="scientific">Acorus calamus</name>
    <name type="common">Sweet flag</name>
    <dbReference type="NCBI Taxonomy" id="4465"/>
    <lineage>
        <taxon>Eukaryota</taxon>
        <taxon>Viridiplantae</taxon>
        <taxon>Streptophyta</taxon>
        <taxon>Embryophyta</taxon>
        <taxon>Tracheophyta</taxon>
        <taxon>Spermatophyta</taxon>
        <taxon>Magnoliopsida</taxon>
        <taxon>Liliopsida</taxon>
        <taxon>Acoraceae</taxon>
        <taxon>Acorus</taxon>
    </lineage>
</organism>
<keyword evidence="5 7" id="KW-1133">Transmembrane helix</keyword>
<comment type="subcellular location">
    <subcellularLocation>
        <location evidence="1">Membrane</location>
        <topology evidence="1">Multi-pass membrane protein</topology>
    </subcellularLocation>
</comment>
<feature type="transmembrane region" description="Helical" evidence="7">
    <location>
        <begin position="268"/>
        <end position="288"/>
    </location>
</feature>
<proteinExistence type="inferred from homology"/>
<keyword evidence="9" id="KW-1185">Reference proteome</keyword>
<feature type="transmembrane region" description="Helical" evidence="7">
    <location>
        <begin position="165"/>
        <end position="183"/>
    </location>
</feature>
<keyword evidence="3" id="KW-0813">Transport</keyword>
<evidence type="ECO:0000256" key="6">
    <source>
        <dbReference type="ARBA" id="ARBA00023136"/>
    </source>
</evidence>
<feature type="transmembrane region" description="Helical" evidence="7">
    <location>
        <begin position="134"/>
        <end position="159"/>
    </location>
</feature>
<name>A0AAV9EBU6_ACOCL</name>
<feature type="transmembrane region" description="Helical" evidence="7">
    <location>
        <begin position="34"/>
        <end position="60"/>
    </location>
</feature>
<accession>A0AAV9EBU6</accession>
<reference evidence="8" key="2">
    <citation type="submission" date="2023-06" db="EMBL/GenBank/DDBJ databases">
        <authorList>
            <person name="Ma L."/>
            <person name="Liu K.-W."/>
            <person name="Li Z."/>
            <person name="Hsiao Y.-Y."/>
            <person name="Qi Y."/>
            <person name="Fu T."/>
            <person name="Tang G."/>
            <person name="Zhang D."/>
            <person name="Sun W.-H."/>
            <person name="Liu D.-K."/>
            <person name="Li Y."/>
            <person name="Chen G.-Z."/>
            <person name="Liu X.-D."/>
            <person name="Liao X.-Y."/>
            <person name="Jiang Y.-T."/>
            <person name="Yu X."/>
            <person name="Hao Y."/>
            <person name="Huang J."/>
            <person name="Zhao X.-W."/>
            <person name="Ke S."/>
            <person name="Chen Y.-Y."/>
            <person name="Wu W.-L."/>
            <person name="Hsu J.-L."/>
            <person name="Lin Y.-F."/>
            <person name="Huang M.-D."/>
            <person name="Li C.-Y."/>
            <person name="Huang L."/>
            <person name="Wang Z.-W."/>
            <person name="Zhao X."/>
            <person name="Zhong W.-Y."/>
            <person name="Peng D.-H."/>
            <person name="Ahmad S."/>
            <person name="Lan S."/>
            <person name="Zhang J.-S."/>
            <person name="Tsai W.-C."/>
            <person name="Van De Peer Y."/>
            <person name="Liu Z.-J."/>
        </authorList>
    </citation>
    <scope>NUCLEOTIDE SEQUENCE</scope>
    <source>
        <strain evidence="8">CP</strain>
        <tissue evidence="8">Leaves</tissue>
    </source>
</reference>
<evidence type="ECO:0000256" key="7">
    <source>
        <dbReference type="SAM" id="Phobius"/>
    </source>
</evidence>
<dbReference type="GO" id="GO:0005886">
    <property type="term" value="C:plasma membrane"/>
    <property type="evidence" value="ECO:0007669"/>
    <property type="project" value="TreeGrafter"/>
</dbReference>
<evidence type="ECO:0000256" key="4">
    <source>
        <dbReference type="ARBA" id="ARBA00022692"/>
    </source>
</evidence>
<protein>
    <submittedName>
        <fullName evidence="8">Equilibrative nucleotide transporter 1</fullName>
    </submittedName>
</protein>
<feature type="transmembrane region" description="Helical" evidence="7">
    <location>
        <begin position="300"/>
        <end position="323"/>
    </location>
</feature>
<dbReference type="PANTHER" id="PTHR10332">
    <property type="entry name" value="EQUILIBRATIVE NUCLEOSIDE TRANSPORTER"/>
    <property type="match status" value="1"/>
</dbReference>
<comment type="caution">
    <text evidence="8">The sequence shown here is derived from an EMBL/GenBank/DDBJ whole genome shotgun (WGS) entry which is preliminary data.</text>
</comment>
<dbReference type="InterPro" id="IPR002259">
    <property type="entry name" value="Eqnu_transpt"/>
</dbReference>
<gene>
    <name evidence="8" type="primary">ENT1</name>
    <name evidence="8" type="ORF">QJS10_CPA08g00348</name>
</gene>
<feature type="transmembrane region" description="Helical" evidence="7">
    <location>
        <begin position="395"/>
        <end position="418"/>
    </location>
</feature>
<feature type="transmembrane region" description="Helical" evidence="7">
    <location>
        <begin position="72"/>
        <end position="92"/>
    </location>
</feature>
<dbReference type="PANTHER" id="PTHR10332:SF10">
    <property type="entry name" value="EQUILIBRATIVE NUCLEOSIDE TRANSPORTER 4"/>
    <property type="match status" value="1"/>
</dbReference>
<feature type="transmembrane region" description="Helical" evidence="7">
    <location>
        <begin position="361"/>
        <end position="383"/>
    </location>
</feature>
<dbReference type="Pfam" id="PF01733">
    <property type="entry name" value="Nucleoside_tran"/>
    <property type="match status" value="1"/>
</dbReference>
<feature type="transmembrane region" description="Helical" evidence="7">
    <location>
        <begin position="204"/>
        <end position="223"/>
    </location>
</feature>
<evidence type="ECO:0000256" key="2">
    <source>
        <dbReference type="ARBA" id="ARBA00007965"/>
    </source>
</evidence>